<feature type="chain" id="PRO_5032598757" evidence="2">
    <location>
        <begin position="25"/>
        <end position="65"/>
    </location>
</feature>
<gene>
    <name evidence="3" type="ORF">FLK61_31925</name>
</gene>
<dbReference type="RefSeq" id="WP_176009354.1">
    <property type="nucleotide sequence ID" value="NZ_CP041372.2"/>
</dbReference>
<keyword evidence="4" id="KW-1185">Reference proteome</keyword>
<dbReference type="Proteomes" id="UP000318138">
    <property type="component" value="Chromosome"/>
</dbReference>
<sequence>MMKRFLPVSVLVAILMLLPTVAFAAGGGSGDSSGELTGFTLVAFSVLSFGVLGIMAFYTLRDHGK</sequence>
<evidence type="ECO:0000313" key="3">
    <source>
        <dbReference type="EMBL" id="QKS71319.1"/>
    </source>
</evidence>
<keyword evidence="2" id="KW-0732">Signal</keyword>
<organism evidence="3 4">
    <name type="scientific">Paenalkalicoccus suaedae</name>
    <dbReference type="NCBI Taxonomy" id="2592382"/>
    <lineage>
        <taxon>Bacteria</taxon>
        <taxon>Bacillati</taxon>
        <taxon>Bacillota</taxon>
        <taxon>Bacilli</taxon>
        <taxon>Bacillales</taxon>
        <taxon>Bacillaceae</taxon>
        <taxon>Paenalkalicoccus</taxon>
    </lineage>
</organism>
<dbReference type="EMBL" id="CP041372">
    <property type="protein sequence ID" value="QKS71319.1"/>
    <property type="molecule type" value="Genomic_DNA"/>
</dbReference>
<keyword evidence="1" id="KW-0812">Transmembrane</keyword>
<evidence type="ECO:0000256" key="1">
    <source>
        <dbReference type="SAM" id="Phobius"/>
    </source>
</evidence>
<evidence type="ECO:0000313" key="4">
    <source>
        <dbReference type="Proteomes" id="UP000318138"/>
    </source>
</evidence>
<reference evidence="4" key="1">
    <citation type="submission" date="2019-07" db="EMBL/GenBank/DDBJ databases">
        <title>Bacillus alkalisoli sp. nov. isolated from saline soil.</title>
        <authorList>
            <person name="Sun J.-Q."/>
            <person name="Xu L."/>
        </authorList>
    </citation>
    <scope>NUCLEOTIDE SEQUENCE [LARGE SCALE GENOMIC DNA]</scope>
    <source>
        <strain evidence="4">M4U3P1</strain>
    </source>
</reference>
<feature type="signal peptide" evidence="2">
    <location>
        <begin position="1"/>
        <end position="24"/>
    </location>
</feature>
<dbReference type="AlphaFoldDB" id="A0A859FDN8"/>
<keyword evidence="1" id="KW-0472">Membrane</keyword>
<feature type="transmembrane region" description="Helical" evidence="1">
    <location>
        <begin position="40"/>
        <end position="60"/>
    </location>
</feature>
<accession>A0A859FDN8</accession>
<protein>
    <submittedName>
        <fullName evidence="3">Uncharacterized protein</fullName>
    </submittedName>
</protein>
<proteinExistence type="predicted"/>
<name>A0A859FDN8_9BACI</name>
<dbReference type="KEGG" id="psua:FLK61_31925"/>
<keyword evidence="1" id="KW-1133">Transmembrane helix</keyword>
<evidence type="ECO:0000256" key="2">
    <source>
        <dbReference type="SAM" id="SignalP"/>
    </source>
</evidence>